<accession>A0A1S9PDT3</accession>
<evidence type="ECO:0000313" key="1">
    <source>
        <dbReference type="EMBL" id="OOQ59120.1"/>
    </source>
</evidence>
<dbReference type="OrthoDB" id="790322at2"/>
<evidence type="ECO:0008006" key="3">
    <source>
        <dbReference type="Google" id="ProtNLM"/>
    </source>
</evidence>
<sequence>MPNTKTRKISFNTIIKRQWSTRVETPFFAIADVIKYVLSLNKKGKQFEMKEDKFCLLQTAKAERDVDTVLISGFFKSARHTFRPNLIDRQTGEERPSPKRLSEGDIEKTHFAFKITKSEVFLVVEINGNGISANQIVEYFGAFTKKYLTSKGEPKNFTIVFFKIGREDFLEEIKSMKTIRLAKVFFDKKLLGSNCLAFSNRTSNLQRDIELTVKAESRSDITETAIDFYNSFTNKTEKSISKVRIEGKDRNGTEVALDTSFMEKLDSVDVSINATTGEVETTEMLSSLKAFTKDLK</sequence>
<dbReference type="AlphaFoldDB" id="A0A1S9PDT3"/>
<gene>
    <name evidence="1" type="ORF">BC343_29295</name>
</gene>
<dbReference type="RefSeq" id="WP_078348915.1">
    <property type="nucleotide sequence ID" value="NZ_MBTF01000016.1"/>
</dbReference>
<dbReference type="Proteomes" id="UP000189739">
    <property type="component" value="Unassembled WGS sequence"/>
</dbReference>
<comment type="caution">
    <text evidence="1">The sequence shown here is derived from an EMBL/GenBank/DDBJ whole genome shotgun (WGS) entry which is preliminary data.</text>
</comment>
<organism evidence="1 2">
    <name type="scientific">Mucilaginibacter pedocola</name>
    <dbReference type="NCBI Taxonomy" id="1792845"/>
    <lineage>
        <taxon>Bacteria</taxon>
        <taxon>Pseudomonadati</taxon>
        <taxon>Bacteroidota</taxon>
        <taxon>Sphingobacteriia</taxon>
        <taxon>Sphingobacteriales</taxon>
        <taxon>Sphingobacteriaceae</taxon>
        <taxon>Mucilaginibacter</taxon>
    </lineage>
</organism>
<dbReference type="EMBL" id="MBTF01000016">
    <property type="protein sequence ID" value="OOQ59120.1"/>
    <property type="molecule type" value="Genomic_DNA"/>
</dbReference>
<name>A0A1S9PDT3_9SPHI</name>
<protein>
    <recommendedName>
        <fullName evidence="3">DUF4747 domain-containing protein</fullName>
    </recommendedName>
</protein>
<reference evidence="1 2" key="1">
    <citation type="submission" date="2016-07" db="EMBL/GenBank/DDBJ databases">
        <title>Genomic analysis of zinc-resistant bacterium Mucilaginibacter pedocola TBZ30.</title>
        <authorList>
            <person name="Huang J."/>
            <person name="Tang J."/>
        </authorList>
    </citation>
    <scope>NUCLEOTIDE SEQUENCE [LARGE SCALE GENOMIC DNA]</scope>
    <source>
        <strain evidence="1 2">TBZ30</strain>
    </source>
</reference>
<keyword evidence="2" id="KW-1185">Reference proteome</keyword>
<evidence type="ECO:0000313" key="2">
    <source>
        <dbReference type="Proteomes" id="UP000189739"/>
    </source>
</evidence>
<proteinExistence type="predicted"/>